<dbReference type="SUPFAM" id="SSF51905">
    <property type="entry name" value="FAD/NAD(P)-binding domain"/>
    <property type="match status" value="1"/>
</dbReference>
<dbReference type="Gene3D" id="3.30.9.10">
    <property type="entry name" value="D-Amino Acid Oxidase, subunit A, domain 2"/>
    <property type="match status" value="1"/>
</dbReference>
<dbReference type="STRING" id="991905.SL003B_1290"/>
<evidence type="ECO:0000313" key="3">
    <source>
        <dbReference type="EMBL" id="ADZ69718.1"/>
    </source>
</evidence>
<dbReference type="HOGENOM" id="CLU_007884_3_3_5"/>
<dbReference type="GO" id="GO:0005737">
    <property type="term" value="C:cytoplasm"/>
    <property type="evidence" value="ECO:0007669"/>
    <property type="project" value="TreeGrafter"/>
</dbReference>
<gene>
    <name evidence="3" type="ordered locus">SL003B_1290</name>
</gene>
<feature type="domain" description="FAD dependent oxidoreductase" evidence="2">
    <location>
        <begin position="31"/>
        <end position="392"/>
    </location>
</feature>
<accession>F2J1D6</accession>
<dbReference type="InterPro" id="IPR036188">
    <property type="entry name" value="FAD/NAD-bd_sf"/>
</dbReference>
<evidence type="ECO:0000259" key="2">
    <source>
        <dbReference type="Pfam" id="PF01266"/>
    </source>
</evidence>
<dbReference type="Pfam" id="PF01266">
    <property type="entry name" value="DAO"/>
    <property type="match status" value="1"/>
</dbReference>
<dbReference type="InterPro" id="IPR006076">
    <property type="entry name" value="FAD-dep_OxRdtase"/>
</dbReference>
<dbReference type="Gene3D" id="3.50.50.60">
    <property type="entry name" value="FAD/NAD(P)-binding domain"/>
    <property type="match status" value="1"/>
</dbReference>
<dbReference type="PANTHER" id="PTHR13847">
    <property type="entry name" value="SARCOSINE DEHYDROGENASE-RELATED"/>
    <property type="match status" value="1"/>
</dbReference>
<dbReference type="GO" id="GO:0016491">
    <property type="term" value="F:oxidoreductase activity"/>
    <property type="evidence" value="ECO:0007669"/>
    <property type="project" value="UniProtKB-KW"/>
</dbReference>
<dbReference type="OrthoDB" id="9806601at2"/>
<dbReference type="AlphaFoldDB" id="F2J1D6"/>
<evidence type="ECO:0000256" key="1">
    <source>
        <dbReference type="ARBA" id="ARBA00023002"/>
    </source>
</evidence>
<dbReference type="RefSeq" id="WP_013652035.1">
    <property type="nucleotide sequence ID" value="NC_015259.1"/>
</dbReference>
<dbReference type="EMBL" id="CP002568">
    <property type="protein sequence ID" value="ADZ69718.1"/>
    <property type="molecule type" value="Genomic_DNA"/>
</dbReference>
<dbReference type="PANTHER" id="PTHR13847:SF281">
    <property type="entry name" value="FAD DEPENDENT OXIDOREDUCTASE DOMAIN-CONTAINING PROTEIN"/>
    <property type="match status" value="1"/>
</dbReference>
<reference evidence="3 4" key="1">
    <citation type="journal article" date="2011" name="J. Bacteriol.">
        <title>Complete genome sequence of Polymorphum gilvum SL003B-26A1T, a crude oil-degrading bacterium from oil-polluted saline soil.</title>
        <authorList>
            <person name="Li S.G."/>
            <person name="Tang Y.Q."/>
            <person name="Nie Y."/>
            <person name="Cai M."/>
            <person name="Wu X.L."/>
        </authorList>
    </citation>
    <scope>NUCLEOTIDE SEQUENCE [LARGE SCALE GENOMIC DNA]</scope>
    <source>
        <strain evidence="4">LMG 25793 / CGMCC 1.9160 / SL003B-26A1</strain>
    </source>
</reference>
<dbReference type="Proteomes" id="UP000008130">
    <property type="component" value="Chromosome"/>
</dbReference>
<keyword evidence="1" id="KW-0560">Oxidoreductase</keyword>
<evidence type="ECO:0000313" key="4">
    <source>
        <dbReference type="Proteomes" id="UP000008130"/>
    </source>
</evidence>
<organism evidence="3 4">
    <name type="scientific">Polymorphum gilvum (strain LMG 25793 / CGMCC 1.9160 / SL003B-26A1)</name>
    <dbReference type="NCBI Taxonomy" id="991905"/>
    <lineage>
        <taxon>Bacteria</taxon>
        <taxon>Pseudomonadati</taxon>
        <taxon>Pseudomonadota</taxon>
        <taxon>Alphaproteobacteria</taxon>
        <taxon>Rhodobacterales</taxon>
        <taxon>Paracoccaceae</taxon>
        <taxon>Polymorphum</taxon>
    </lineage>
</organism>
<proteinExistence type="predicted"/>
<dbReference type="PATRIC" id="fig|991905.3.peg.1323"/>
<protein>
    <submittedName>
        <fullName evidence="3">FAD dependent oxidoreductase, putative</fullName>
    </submittedName>
</protein>
<dbReference type="eggNOG" id="COG0665">
    <property type="taxonomic scope" value="Bacteria"/>
</dbReference>
<name>F2J1D6_POLGS</name>
<keyword evidence="4" id="KW-1185">Reference proteome</keyword>
<dbReference type="KEGG" id="pgv:SL003B_1290"/>
<sequence>MAGELAIGSFWEGTVGAIAEDPPLSGDVEADVAIVGAGFTGLSAALKAASAGASVRVLEAARVGWGASGRNGGFCCMGGSKRSAQDLVARYGRDEARRFVRFQLQAIDTVEQRLADWSLDVDRHSDGETILAHRPSALKGLAEEAAFLNDAFGLGAEILSREGLADRGMAGPDFFGGMHVPHGFALNPMKYVQGLAAAARAAGAVLNARSAVTAIRPGGGRWHLQTPEGTVAARRVILAGNGYSREDVPDWLAGRLLPVLSNILVTRPLTQGELAAQGWTSPRMAADTRTLLHYFRLLPDRRFLFGMRGGIFGTAREHAAMHRRIRADFARLFPAWARVEESHFWSGHVCLALDLNPFIGEVPGWPGVFAAMAYHGNGVSMASLAGEAAANLALSLARADDLPAVVRAPLRRFPAPALRRLYLQGAYWWYGLKDR</sequence>